<evidence type="ECO:0000256" key="4">
    <source>
        <dbReference type="HAMAP-Rule" id="MF_00201"/>
    </source>
</evidence>
<dbReference type="GO" id="GO:0006302">
    <property type="term" value="P:double-strand break repair"/>
    <property type="evidence" value="ECO:0007669"/>
    <property type="project" value="TreeGrafter"/>
</dbReference>
<dbReference type="GO" id="GO:0006310">
    <property type="term" value="P:DNA recombination"/>
    <property type="evidence" value="ECO:0007669"/>
    <property type="project" value="UniProtKB-UniRule"/>
</dbReference>
<dbReference type="GO" id="GO:0043590">
    <property type="term" value="C:bacterial nucleoid"/>
    <property type="evidence" value="ECO:0007669"/>
    <property type="project" value="TreeGrafter"/>
</dbReference>
<proteinExistence type="inferred from homology"/>
<dbReference type="HAMAP" id="MF_00201">
    <property type="entry name" value="RecO"/>
    <property type="match status" value="1"/>
</dbReference>
<evidence type="ECO:0000256" key="1">
    <source>
        <dbReference type="ARBA" id="ARBA00022763"/>
    </source>
</evidence>
<dbReference type="PANTHER" id="PTHR33991:SF1">
    <property type="entry name" value="DNA REPAIR PROTEIN RECO"/>
    <property type="match status" value="1"/>
</dbReference>
<dbReference type="NCBIfam" id="TIGR00613">
    <property type="entry name" value="reco"/>
    <property type="match status" value="1"/>
</dbReference>
<dbReference type="Proteomes" id="UP000075615">
    <property type="component" value="Unassembled WGS sequence"/>
</dbReference>
<dbReference type="EMBL" id="LRDB01000023">
    <property type="protein sequence ID" value="KYG76783.1"/>
    <property type="molecule type" value="Genomic_DNA"/>
</dbReference>
<dbReference type="OrthoDB" id="9789152at2"/>
<keyword evidence="1 4" id="KW-0227">DNA damage</keyword>
<evidence type="ECO:0000256" key="3">
    <source>
        <dbReference type="ARBA" id="ARBA00023204"/>
    </source>
</evidence>
<gene>
    <name evidence="4" type="primary">recO</name>
    <name evidence="6" type="ORF">AWN68_07095</name>
</gene>
<dbReference type="Pfam" id="PF02565">
    <property type="entry name" value="RecO_C"/>
    <property type="match status" value="1"/>
</dbReference>
<evidence type="ECO:0000256" key="2">
    <source>
        <dbReference type="ARBA" id="ARBA00023172"/>
    </source>
</evidence>
<evidence type="ECO:0000313" key="6">
    <source>
        <dbReference type="EMBL" id="KYG76783.1"/>
    </source>
</evidence>
<dbReference type="SUPFAM" id="SSF50249">
    <property type="entry name" value="Nucleic acid-binding proteins"/>
    <property type="match status" value="1"/>
</dbReference>
<organism evidence="6 7">
    <name type="scientific">Roseivirga echinicomitans</name>
    <dbReference type="NCBI Taxonomy" id="296218"/>
    <lineage>
        <taxon>Bacteria</taxon>
        <taxon>Pseudomonadati</taxon>
        <taxon>Bacteroidota</taxon>
        <taxon>Cytophagia</taxon>
        <taxon>Cytophagales</taxon>
        <taxon>Roseivirgaceae</taxon>
        <taxon>Roseivirga</taxon>
    </lineage>
</organism>
<sequence>MLHRTRGIVLSYIKYKETSIIVRIFTEAFGMQSYIVNSVRSAKSRGKMALYQPLGLLDLVVYHKNGKDLQRISEAKFSYAYSSIPFNPVKTGIGIFLTEMLSKTLREESENEELYDFVHQAMVIFDHMETNVINFHLQFLMKCTGYLGFEPQSAEGFIEELKENGVHFSTLETERAIISALMNKSFGEEIILTSQLRRDVLSHIIKFYQIHVSGLNEIKSLEVLKEVLS</sequence>
<feature type="domain" description="DNA replication/recombination mediator RecO N-terminal" evidence="5">
    <location>
        <begin position="1"/>
        <end position="78"/>
    </location>
</feature>
<comment type="similarity">
    <text evidence="4">Belongs to the RecO family.</text>
</comment>
<dbReference type="STRING" id="296218.AWN68_07095"/>
<evidence type="ECO:0000313" key="7">
    <source>
        <dbReference type="Proteomes" id="UP000075615"/>
    </source>
</evidence>
<dbReference type="InterPro" id="IPR022572">
    <property type="entry name" value="DNA_rep/recomb_RecO_N"/>
</dbReference>
<dbReference type="InterPro" id="IPR012340">
    <property type="entry name" value="NA-bd_OB-fold"/>
</dbReference>
<name>A0A150XDJ0_9BACT</name>
<protein>
    <recommendedName>
        <fullName evidence="4">DNA repair protein RecO</fullName>
    </recommendedName>
    <alternativeName>
        <fullName evidence="4">Recombination protein O</fullName>
    </alternativeName>
</protein>
<dbReference type="Pfam" id="PF11967">
    <property type="entry name" value="RecO_N"/>
    <property type="match status" value="1"/>
</dbReference>
<keyword evidence="3 4" id="KW-0234">DNA repair</keyword>
<keyword evidence="7" id="KW-1185">Reference proteome</keyword>
<dbReference type="AlphaFoldDB" id="A0A150XDJ0"/>
<dbReference type="PANTHER" id="PTHR33991">
    <property type="entry name" value="DNA REPAIR PROTEIN RECO"/>
    <property type="match status" value="1"/>
</dbReference>
<reference evidence="6 7" key="1">
    <citation type="submission" date="2016-01" db="EMBL/GenBank/DDBJ databases">
        <title>Genome sequencing of Roseivirga echinicomitans KMM 6058.</title>
        <authorList>
            <person name="Selvaratnam C."/>
            <person name="Thevarajoo S."/>
            <person name="Goh K.M."/>
            <person name="Ee R."/>
            <person name="Chan K.-G."/>
            <person name="Chong C.S."/>
        </authorList>
    </citation>
    <scope>NUCLEOTIDE SEQUENCE [LARGE SCALE GENOMIC DNA]</scope>
    <source>
        <strain evidence="6 7">KMM 6058</strain>
    </source>
</reference>
<comment type="caution">
    <text evidence="6">The sequence shown here is derived from an EMBL/GenBank/DDBJ whole genome shotgun (WGS) entry which is preliminary data.</text>
</comment>
<dbReference type="Gene3D" id="2.40.50.140">
    <property type="entry name" value="Nucleic acid-binding proteins"/>
    <property type="match status" value="1"/>
</dbReference>
<keyword evidence="2 4" id="KW-0233">DNA recombination</keyword>
<dbReference type="InterPro" id="IPR003717">
    <property type="entry name" value="RecO"/>
</dbReference>
<comment type="function">
    <text evidence="4">Involved in DNA repair and RecF pathway recombination.</text>
</comment>
<evidence type="ECO:0000259" key="5">
    <source>
        <dbReference type="Pfam" id="PF11967"/>
    </source>
</evidence>
<accession>A0A150XDJ0</accession>
<dbReference type="RefSeq" id="WP_068416384.1">
    <property type="nucleotide sequence ID" value="NZ_LRDB01000023.1"/>
</dbReference>